<feature type="binding site" evidence="10">
    <location>
        <begin position="10"/>
        <end position="12"/>
    </location>
    <ligand>
        <name>UDP-N-acetyl-alpha-D-glucosamine</name>
        <dbReference type="ChEBI" id="CHEBI:57705"/>
    </ligand>
</feature>
<dbReference type="EMBL" id="AYZL01000020">
    <property type="protein sequence ID" value="KRN03591.1"/>
    <property type="molecule type" value="Genomic_DNA"/>
</dbReference>
<organism evidence="13 14">
    <name type="scientific">Holzapfeliella floricola DSM 23037 = JCM 16512</name>
    <dbReference type="NCBI Taxonomy" id="1423744"/>
    <lineage>
        <taxon>Bacteria</taxon>
        <taxon>Bacillati</taxon>
        <taxon>Bacillota</taxon>
        <taxon>Bacilli</taxon>
        <taxon>Lactobacillales</taxon>
        <taxon>Lactobacillaceae</taxon>
        <taxon>Holzapfeliella</taxon>
    </lineage>
</organism>
<keyword evidence="7 10" id="KW-0472">Membrane</keyword>
<comment type="caution">
    <text evidence="13">The sequence shown here is derived from an EMBL/GenBank/DDBJ whole genome shotgun (WGS) entry which is preliminary data.</text>
</comment>
<evidence type="ECO:0000256" key="3">
    <source>
        <dbReference type="ARBA" id="ARBA00022676"/>
    </source>
</evidence>
<evidence type="ECO:0000256" key="4">
    <source>
        <dbReference type="ARBA" id="ARBA00022679"/>
    </source>
</evidence>
<proteinExistence type="inferred from homology"/>
<name>A0A0R2DRV4_9LACO</name>
<keyword evidence="2 10" id="KW-0132">Cell division</keyword>
<evidence type="ECO:0000256" key="2">
    <source>
        <dbReference type="ARBA" id="ARBA00022618"/>
    </source>
</evidence>
<dbReference type="UniPathway" id="UPA00219"/>
<keyword evidence="9 10" id="KW-0961">Cell wall biogenesis/degradation</keyword>
<keyword evidence="1 10" id="KW-1003">Cell membrane</keyword>
<evidence type="ECO:0000256" key="1">
    <source>
        <dbReference type="ARBA" id="ARBA00022475"/>
    </source>
</evidence>
<dbReference type="OrthoDB" id="9808936at2"/>
<dbReference type="PATRIC" id="fig|1423744.4.peg.717"/>
<dbReference type="AlphaFoldDB" id="A0A0R2DRV4"/>
<dbReference type="InterPro" id="IPR007235">
    <property type="entry name" value="Glyco_trans_28_C"/>
</dbReference>
<feature type="binding site" evidence="10">
    <location>
        <position position="253"/>
    </location>
    <ligand>
        <name>UDP-N-acetyl-alpha-D-glucosamine</name>
        <dbReference type="ChEBI" id="CHEBI:57705"/>
    </ligand>
</feature>
<dbReference type="CDD" id="cd03785">
    <property type="entry name" value="GT28_MurG"/>
    <property type="match status" value="1"/>
</dbReference>
<comment type="caution">
    <text evidence="10">Lacks conserved residue(s) required for the propagation of feature annotation.</text>
</comment>
<comment type="catalytic activity">
    <reaction evidence="10">
        <text>Mur2Ac(oyl-L-Ala-gamma-D-Glu-L-Lys-D-Ala-D-Ala)-di-trans,octa-cis-undecaprenyl diphosphate + UDP-N-acetyl-alpha-D-glucosamine = beta-D-GlcNAc-(1-&gt;4)-Mur2Ac(oyl-L-Ala-gamma-D-Glu-L-Lys-D-Ala-D-Ala)-di-trans,octa-cis-undecaprenyl diphosphate + UDP + H(+)</text>
        <dbReference type="Rhea" id="RHEA:23192"/>
        <dbReference type="ChEBI" id="CHEBI:15378"/>
        <dbReference type="ChEBI" id="CHEBI:57705"/>
        <dbReference type="ChEBI" id="CHEBI:58223"/>
        <dbReference type="ChEBI" id="CHEBI:60032"/>
        <dbReference type="ChEBI" id="CHEBI:60033"/>
        <dbReference type="EC" id="2.4.1.227"/>
    </reaction>
</comment>
<dbReference type="GO" id="GO:0005975">
    <property type="term" value="P:carbohydrate metabolic process"/>
    <property type="evidence" value="ECO:0007669"/>
    <property type="project" value="InterPro"/>
</dbReference>
<dbReference type="Pfam" id="PF03033">
    <property type="entry name" value="Glyco_transf_28"/>
    <property type="match status" value="1"/>
</dbReference>
<gene>
    <name evidence="10" type="primary">murG</name>
    <name evidence="13" type="ORF">FC86_GL000697</name>
</gene>
<evidence type="ECO:0000256" key="8">
    <source>
        <dbReference type="ARBA" id="ARBA00023306"/>
    </source>
</evidence>
<feature type="binding site" evidence="10">
    <location>
        <position position="196"/>
    </location>
    <ligand>
        <name>UDP-N-acetyl-alpha-D-glucosamine</name>
        <dbReference type="ChEBI" id="CHEBI:57705"/>
    </ligand>
</feature>
<dbReference type="EC" id="2.4.1.227" evidence="10"/>
<dbReference type="NCBIfam" id="TIGR01133">
    <property type="entry name" value="murG"/>
    <property type="match status" value="1"/>
</dbReference>
<evidence type="ECO:0000259" key="12">
    <source>
        <dbReference type="Pfam" id="PF04101"/>
    </source>
</evidence>
<dbReference type="SUPFAM" id="SSF53756">
    <property type="entry name" value="UDP-Glycosyltransferase/glycogen phosphorylase"/>
    <property type="match status" value="1"/>
</dbReference>
<evidence type="ECO:0000313" key="14">
    <source>
        <dbReference type="Proteomes" id="UP000051378"/>
    </source>
</evidence>
<keyword evidence="6 10" id="KW-0573">Peptidoglycan synthesis</keyword>
<feature type="binding site" evidence="10">
    <location>
        <position position="124"/>
    </location>
    <ligand>
        <name>UDP-N-acetyl-alpha-D-glucosamine</name>
        <dbReference type="ChEBI" id="CHEBI:57705"/>
    </ligand>
</feature>
<sequence length="366" mass="40303">MRVLVTGGGTGGHIYPMLALIKRMKERGELEDVLFVGSKRGLESDLVPKEGIDFKSLEIQGFKRKLTFDNFKTLNLFFKSVREAKKMIKEFKPDVVIGSGGYVSGAVVYAASRLKVPTIIHEQNSVVGITNKFLSHFVTKIAYVFDGAATQFSQKKKLVKTGNPRSQEVAEMTQFARLTDFGLENDVPTVLVFGGSQGSKALNDKVLDTLDVLNHKPYQVMFVTGRHYYNEVKETIAKEQLNVQKNIVIMPYIDNMTAILPEITAVVSRSGATTIAELTAVGTPSILIPSPNVTHDHQTKNAQDLEKTGAAVVIAESDLNDYNFVSSIDHILLDASYAKKMSLAAKKHGISDASDRLIELVHDITQ</sequence>
<keyword evidence="5 10" id="KW-0133">Cell shape</keyword>
<keyword evidence="4 10" id="KW-0808">Transferase</keyword>
<accession>A0A0R2DRV4</accession>
<dbReference type="Pfam" id="PF04101">
    <property type="entry name" value="Glyco_tran_28_C"/>
    <property type="match status" value="1"/>
</dbReference>
<dbReference type="GO" id="GO:0050511">
    <property type="term" value="F:undecaprenyldiphospho-muramoylpentapeptide beta-N-acetylglucosaminyltransferase activity"/>
    <property type="evidence" value="ECO:0007669"/>
    <property type="project" value="UniProtKB-UniRule"/>
</dbReference>
<evidence type="ECO:0000256" key="5">
    <source>
        <dbReference type="ARBA" id="ARBA00022960"/>
    </source>
</evidence>
<reference evidence="13 14" key="1">
    <citation type="journal article" date="2015" name="Genome Announc.">
        <title>Expanding the biotechnology potential of lactobacilli through comparative genomics of 213 strains and associated genera.</title>
        <authorList>
            <person name="Sun Z."/>
            <person name="Harris H.M."/>
            <person name="McCann A."/>
            <person name="Guo C."/>
            <person name="Argimon S."/>
            <person name="Zhang W."/>
            <person name="Yang X."/>
            <person name="Jeffery I.B."/>
            <person name="Cooney J.C."/>
            <person name="Kagawa T.F."/>
            <person name="Liu W."/>
            <person name="Song Y."/>
            <person name="Salvetti E."/>
            <person name="Wrobel A."/>
            <person name="Rasinkangas P."/>
            <person name="Parkhill J."/>
            <person name="Rea M.C."/>
            <person name="O'Sullivan O."/>
            <person name="Ritari J."/>
            <person name="Douillard F.P."/>
            <person name="Paul Ross R."/>
            <person name="Yang R."/>
            <person name="Briner A.E."/>
            <person name="Felis G.E."/>
            <person name="de Vos W.M."/>
            <person name="Barrangou R."/>
            <person name="Klaenhammer T.R."/>
            <person name="Caufield P.W."/>
            <person name="Cui Y."/>
            <person name="Zhang H."/>
            <person name="O'Toole P.W."/>
        </authorList>
    </citation>
    <scope>NUCLEOTIDE SEQUENCE [LARGE SCALE GENOMIC DNA]</scope>
    <source>
        <strain evidence="13 14">DSM 23037</strain>
    </source>
</reference>
<evidence type="ECO:0000256" key="10">
    <source>
        <dbReference type="HAMAP-Rule" id="MF_00033"/>
    </source>
</evidence>
<keyword evidence="3 10" id="KW-0328">Glycosyltransferase</keyword>
<protein>
    <recommendedName>
        <fullName evidence="10">UDP-N-acetylglucosamine--N-acetylmuramyl-(pentapeptide) pyrophosphoryl-undecaprenol N-acetylglucosamine transferase</fullName>
        <ecNumber evidence="10">2.4.1.227</ecNumber>
    </recommendedName>
    <alternativeName>
        <fullName evidence="10">Undecaprenyl-PP-MurNAc-pentapeptide-UDPGlcNAc GlcNAc transferase</fullName>
    </alternativeName>
</protein>
<dbReference type="GO" id="GO:0008360">
    <property type="term" value="P:regulation of cell shape"/>
    <property type="evidence" value="ECO:0007669"/>
    <property type="project" value="UniProtKB-KW"/>
</dbReference>
<dbReference type="InterPro" id="IPR004276">
    <property type="entry name" value="GlycoTrans_28_N"/>
</dbReference>
<dbReference type="Gene3D" id="3.40.50.2000">
    <property type="entry name" value="Glycogen Phosphorylase B"/>
    <property type="match status" value="2"/>
</dbReference>
<dbReference type="GO" id="GO:0009252">
    <property type="term" value="P:peptidoglycan biosynthetic process"/>
    <property type="evidence" value="ECO:0007669"/>
    <property type="project" value="UniProtKB-UniRule"/>
</dbReference>
<comment type="subcellular location">
    <subcellularLocation>
        <location evidence="10">Cell membrane</location>
        <topology evidence="10">Peripheral membrane protein</topology>
        <orientation evidence="10">Cytoplasmic side</orientation>
    </subcellularLocation>
</comment>
<dbReference type="STRING" id="1423744.FC86_GL000697"/>
<evidence type="ECO:0000259" key="11">
    <source>
        <dbReference type="Pfam" id="PF03033"/>
    </source>
</evidence>
<dbReference type="GO" id="GO:0071555">
    <property type="term" value="P:cell wall organization"/>
    <property type="evidence" value="ECO:0007669"/>
    <property type="project" value="UniProtKB-KW"/>
</dbReference>
<comment type="function">
    <text evidence="10">Cell wall formation. Catalyzes the transfer of a GlcNAc subunit on undecaprenyl-pyrophosphoryl-MurNAc-pentapeptide (lipid intermediate I) to form undecaprenyl-pyrophosphoryl-MurNAc-(pentapeptide)GlcNAc (lipid intermediate II).</text>
</comment>
<dbReference type="PANTHER" id="PTHR21015">
    <property type="entry name" value="UDP-N-ACETYLGLUCOSAMINE--N-ACETYLMURAMYL-(PENTAPEPTIDE) PYROPHOSPHORYL-UNDECAPRENOL N-ACETYLGLUCOSAMINE TRANSFERASE 1"/>
    <property type="match status" value="1"/>
</dbReference>
<evidence type="ECO:0000256" key="7">
    <source>
        <dbReference type="ARBA" id="ARBA00023136"/>
    </source>
</evidence>
<dbReference type="PANTHER" id="PTHR21015:SF22">
    <property type="entry name" value="GLYCOSYLTRANSFERASE"/>
    <property type="match status" value="1"/>
</dbReference>
<evidence type="ECO:0000313" key="13">
    <source>
        <dbReference type="EMBL" id="KRN03591.1"/>
    </source>
</evidence>
<keyword evidence="8 10" id="KW-0131">Cell cycle</keyword>
<dbReference type="Proteomes" id="UP000051378">
    <property type="component" value="Unassembled WGS sequence"/>
</dbReference>
<dbReference type="InterPro" id="IPR006009">
    <property type="entry name" value="GlcNAc_MurG"/>
</dbReference>
<comment type="similarity">
    <text evidence="10">Belongs to the glycosyltransferase 28 family. MurG subfamily.</text>
</comment>
<keyword evidence="14" id="KW-1185">Reference proteome</keyword>
<dbReference type="RefSeq" id="WP_056974914.1">
    <property type="nucleotide sequence ID" value="NZ_AYZL01000020.1"/>
</dbReference>
<feature type="domain" description="Glycosyltransferase family 28 N-terminal" evidence="11">
    <location>
        <begin position="3"/>
        <end position="142"/>
    </location>
</feature>
<dbReference type="HAMAP" id="MF_00033">
    <property type="entry name" value="MurG"/>
    <property type="match status" value="1"/>
</dbReference>
<feature type="domain" description="Glycosyl transferase family 28 C-terminal" evidence="12">
    <location>
        <begin position="189"/>
        <end position="357"/>
    </location>
</feature>
<dbReference type="GO" id="GO:0005886">
    <property type="term" value="C:plasma membrane"/>
    <property type="evidence" value="ECO:0007669"/>
    <property type="project" value="UniProtKB-SubCell"/>
</dbReference>
<evidence type="ECO:0000256" key="9">
    <source>
        <dbReference type="ARBA" id="ARBA00023316"/>
    </source>
</evidence>
<feature type="binding site" evidence="10">
    <location>
        <position position="298"/>
    </location>
    <ligand>
        <name>UDP-N-acetyl-alpha-D-glucosamine</name>
        <dbReference type="ChEBI" id="CHEBI:57705"/>
    </ligand>
</feature>
<dbReference type="GO" id="GO:0051301">
    <property type="term" value="P:cell division"/>
    <property type="evidence" value="ECO:0007669"/>
    <property type="project" value="UniProtKB-KW"/>
</dbReference>
<evidence type="ECO:0000256" key="6">
    <source>
        <dbReference type="ARBA" id="ARBA00022984"/>
    </source>
</evidence>
<comment type="pathway">
    <text evidence="10">Cell wall biogenesis; peptidoglycan biosynthesis.</text>
</comment>